<dbReference type="AlphaFoldDB" id="A0A2B4RAV5"/>
<evidence type="ECO:0000313" key="2">
    <source>
        <dbReference type="EMBL" id="PFX13497.1"/>
    </source>
</evidence>
<accession>A0A2B4RAV5</accession>
<sequence>MIGSLKLWATTDAAITQANSFHFFEDCSLPIKSLMPSTTRHSVLKTEAAVKRPGKREKAHPNRFFRNYQPSLDKKDALIIYGGKEIARREKSLPNPTDGGNDYKKLKKKLNDYFKPKKSKHHARYVFLKMRPAHDETTNAYAARLREKANDCEFEANCDERILEHLIQITQKRSLIQKAINKKWDLTRCLTEAAQIEETITQISDMKIPQDVKKLGRQFEKWRPPKTNKAVGESDPVDTSDKQIHTGKARTVQHMEKNA</sequence>
<dbReference type="PANTHER" id="PTHR33198">
    <property type="entry name" value="ANK_REP_REGION DOMAIN-CONTAINING PROTEIN-RELATED"/>
    <property type="match status" value="1"/>
</dbReference>
<feature type="region of interest" description="Disordered" evidence="1">
    <location>
        <begin position="221"/>
        <end position="259"/>
    </location>
</feature>
<organism evidence="2 3">
    <name type="scientific">Stylophora pistillata</name>
    <name type="common">Smooth cauliflower coral</name>
    <dbReference type="NCBI Taxonomy" id="50429"/>
    <lineage>
        <taxon>Eukaryota</taxon>
        <taxon>Metazoa</taxon>
        <taxon>Cnidaria</taxon>
        <taxon>Anthozoa</taxon>
        <taxon>Hexacorallia</taxon>
        <taxon>Scleractinia</taxon>
        <taxon>Astrocoeniina</taxon>
        <taxon>Pocilloporidae</taxon>
        <taxon>Stylophora</taxon>
    </lineage>
</organism>
<dbReference type="PANTHER" id="PTHR33198:SF20">
    <property type="entry name" value="RETROTRANSPOSON GAG DOMAIN-CONTAINING PROTEIN"/>
    <property type="match status" value="1"/>
</dbReference>
<evidence type="ECO:0000313" key="3">
    <source>
        <dbReference type="Proteomes" id="UP000225706"/>
    </source>
</evidence>
<gene>
    <name evidence="2" type="ORF">AWC38_SpisGene22414</name>
</gene>
<comment type="caution">
    <text evidence="2">The sequence shown here is derived from an EMBL/GenBank/DDBJ whole genome shotgun (WGS) entry which is preliminary data.</text>
</comment>
<dbReference type="EMBL" id="LSMT01000962">
    <property type="protein sequence ID" value="PFX13497.1"/>
    <property type="molecule type" value="Genomic_DNA"/>
</dbReference>
<evidence type="ECO:0008006" key="4">
    <source>
        <dbReference type="Google" id="ProtNLM"/>
    </source>
</evidence>
<proteinExistence type="predicted"/>
<name>A0A2B4RAV5_STYPI</name>
<dbReference type="Proteomes" id="UP000225706">
    <property type="component" value="Unassembled WGS sequence"/>
</dbReference>
<evidence type="ECO:0000256" key="1">
    <source>
        <dbReference type="SAM" id="MobiDB-lite"/>
    </source>
</evidence>
<protein>
    <recommendedName>
        <fullName evidence="4">Retrotransposon gag domain-containing protein</fullName>
    </recommendedName>
</protein>
<reference evidence="3" key="1">
    <citation type="journal article" date="2017" name="bioRxiv">
        <title>Comparative analysis of the genomes of Stylophora pistillata and Acropora digitifera provides evidence for extensive differences between species of corals.</title>
        <authorList>
            <person name="Voolstra C.R."/>
            <person name="Li Y."/>
            <person name="Liew Y.J."/>
            <person name="Baumgarten S."/>
            <person name="Zoccola D."/>
            <person name="Flot J.-F."/>
            <person name="Tambutte S."/>
            <person name="Allemand D."/>
            <person name="Aranda M."/>
        </authorList>
    </citation>
    <scope>NUCLEOTIDE SEQUENCE [LARGE SCALE GENOMIC DNA]</scope>
</reference>
<keyword evidence="3" id="KW-1185">Reference proteome</keyword>